<sequence length="248" mass="28737">MNQIIKLSFFILFLWSLPIVVSAQNDDDDGLVQIAPKEELPQQTNKKYLEDQFYLGLTYDLMAIAPDDVVQHSLSRGILFGFIKDIPLNKSRTIGVAAGLGYSYDLIYSNIVGIRTPEATQYSIVSSLKETNLSKNYFEYQCIEVPIEFRWRTSTEKSHKFWRVYTGMRIGYVVSSENLFKKDDLNISFQNPDLNRKWHFKVFTAFGYNALNFFVQYNFIPLFKGVKTSDNISLDTNILQMGLMFYIL</sequence>
<dbReference type="Pfam" id="PF13568">
    <property type="entry name" value="OMP_b-brl_2"/>
    <property type="match status" value="1"/>
</dbReference>
<dbReference type="Proteomes" id="UP000044026">
    <property type="component" value="Unassembled WGS sequence"/>
</dbReference>
<name>A0A0B7H369_9FLAO</name>
<dbReference type="InterPro" id="IPR025665">
    <property type="entry name" value="Beta-barrel_OMP_2"/>
</dbReference>
<organism evidence="2 3">
    <name type="scientific">Capnocytophaga canimorsus</name>
    <dbReference type="NCBI Taxonomy" id="28188"/>
    <lineage>
        <taxon>Bacteria</taxon>
        <taxon>Pseudomonadati</taxon>
        <taxon>Bacteroidota</taxon>
        <taxon>Flavobacteriia</taxon>
        <taxon>Flavobacteriales</taxon>
        <taxon>Flavobacteriaceae</taxon>
        <taxon>Capnocytophaga</taxon>
    </lineage>
</organism>
<evidence type="ECO:0000313" key="2">
    <source>
        <dbReference type="EMBL" id="CEN34041.1"/>
    </source>
</evidence>
<proteinExistence type="predicted"/>
<feature type="domain" description="Outer membrane protein beta-barrel" evidence="1">
    <location>
        <begin position="43"/>
        <end position="217"/>
    </location>
</feature>
<dbReference type="GeneID" id="69579702"/>
<protein>
    <submittedName>
        <fullName evidence="2">Secreted protein</fullName>
    </submittedName>
</protein>
<dbReference type="EMBL" id="CDOE01000046">
    <property type="protein sequence ID" value="CEN34041.1"/>
    <property type="molecule type" value="Genomic_DNA"/>
</dbReference>
<reference evidence="2 3" key="1">
    <citation type="submission" date="2015-01" db="EMBL/GenBank/DDBJ databases">
        <authorList>
            <person name="Xiang T."/>
            <person name="Song Y."/>
            <person name="Huang L."/>
            <person name="Wang B."/>
            <person name="Wu P."/>
        </authorList>
    </citation>
    <scope>NUCLEOTIDE SEQUENCE [LARGE SCALE GENOMIC DNA]</scope>
    <source>
        <strain evidence="2 3">Cc12</strain>
    </source>
</reference>
<gene>
    <name evidence="2" type="ORF">CCAN12_500032</name>
</gene>
<evidence type="ECO:0000313" key="3">
    <source>
        <dbReference type="Proteomes" id="UP000044026"/>
    </source>
</evidence>
<dbReference type="RefSeq" id="WP_041999262.1">
    <property type="nucleotide sequence ID" value="NZ_CP022382.1"/>
</dbReference>
<evidence type="ECO:0000259" key="1">
    <source>
        <dbReference type="Pfam" id="PF13568"/>
    </source>
</evidence>
<accession>A0A0B7H369</accession>
<dbReference type="AlphaFoldDB" id="A0A0B7H369"/>